<reference evidence="5" key="1">
    <citation type="submission" date="2020-07" db="EMBL/GenBank/DDBJ databases">
        <title>Genome sequence and genetic diversity analysis of an under-domesticated orphan crop, white fonio (Digitaria exilis).</title>
        <authorList>
            <person name="Bennetzen J.L."/>
            <person name="Chen S."/>
            <person name="Ma X."/>
            <person name="Wang X."/>
            <person name="Yssel A.E.J."/>
            <person name="Chaluvadi S.R."/>
            <person name="Johnson M."/>
            <person name="Gangashetty P."/>
            <person name="Hamidou F."/>
            <person name="Sanogo M.D."/>
            <person name="Zwaenepoel A."/>
            <person name="Wallace J."/>
            <person name="Van De Peer Y."/>
            <person name="Van Deynze A."/>
        </authorList>
    </citation>
    <scope>NUCLEOTIDE SEQUENCE</scope>
    <source>
        <tissue evidence="5">Leaves</tissue>
    </source>
</reference>
<keyword evidence="1" id="KW-0433">Leucine-rich repeat</keyword>
<evidence type="ECO:0000259" key="4">
    <source>
        <dbReference type="Pfam" id="PF08263"/>
    </source>
</evidence>
<keyword evidence="2" id="KW-0677">Repeat</keyword>
<dbReference type="EMBL" id="JACEFO010001060">
    <property type="protein sequence ID" value="KAF8748854.1"/>
    <property type="molecule type" value="Genomic_DNA"/>
</dbReference>
<dbReference type="AlphaFoldDB" id="A0A835FDK1"/>
<evidence type="ECO:0000256" key="2">
    <source>
        <dbReference type="ARBA" id="ARBA00022737"/>
    </source>
</evidence>
<evidence type="ECO:0000313" key="6">
    <source>
        <dbReference type="Proteomes" id="UP000636709"/>
    </source>
</evidence>
<accession>A0A835FDK1</accession>
<evidence type="ECO:0000313" key="5">
    <source>
        <dbReference type="EMBL" id="KAF8748854.1"/>
    </source>
</evidence>
<gene>
    <name evidence="5" type="ORF">HU200_012781</name>
</gene>
<dbReference type="InterPro" id="IPR013210">
    <property type="entry name" value="LRR_N_plant-typ"/>
</dbReference>
<organism evidence="5 6">
    <name type="scientific">Digitaria exilis</name>
    <dbReference type="NCBI Taxonomy" id="1010633"/>
    <lineage>
        <taxon>Eukaryota</taxon>
        <taxon>Viridiplantae</taxon>
        <taxon>Streptophyta</taxon>
        <taxon>Embryophyta</taxon>
        <taxon>Tracheophyta</taxon>
        <taxon>Spermatophyta</taxon>
        <taxon>Magnoliopsida</taxon>
        <taxon>Liliopsida</taxon>
        <taxon>Poales</taxon>
        <taxon>Poaceae</taxon>
        <taxon>PACMAD clade</taxon>
        <taxon>Panicoideae</taxon>
        <taxon>Panicodae</taxon>
        <taxon>Paniceae</taxon>
        <taxon>Anthephorinae</taxon>
        <taxon>Digitaria</taxon>
    </lineage>
</organism>
<feature type="region of interest" description="Disordered" evidence="3">
    <location>
        <begin position="1"/>
        <end position="29"/>
    </location>
</feature>
<proteinExistence type="predicted"/>
<evidence type="ECO:0000256" key="3">
    <source>
        <dbReference type="SAM" id="MobiDB-lite"/>
    </source>
</evidence>
<comment type="caution">
    <text evidence="5">The sequence shown here is derived from an EMBL/GenBank/DDBJ whole genome shotgun (WGS) entry which is preliminary data.</text>
</comment>
<dbReference type="Proteomes" id="UP000636709">
    <property type="component" value="Unassembled WGS sequence"/>
</dbReference>
<feature type="domain" description="Leucine-rich repeat-containing N-terminal plant-type" evidence="4">
    <location>
        <begin position="544"/>
        <end position="575"/>
    </location>
</feature>
<dbReference type="Pfam" id="PF08263">
    <property type="entry name" value="LRRNT_2"/>
    <property type="match status" value="1"/>
</dbReference>
<keyword evidence="6" id="KW-1185">Reference proteome</keyword>
<sequence length="672" mass="72016">MQLTPPGELADERSHANTRGELAPPLPTGARTAELRPRLQGAASYAQPRHHACSTRASPCVLRLWPWEALPLTTRELCPMPQGASPWPPSELCPCYGGAPPMAADEQPSAPPAMEGAAGTTSAYAHRQPAAMSCAESSPMPATVTQNEFEHRFHLVYNTLLCNRFIHAVHKQSNSHPQTPFDEATLSKGFPSARDSAAGPVRFAGTSHGWAGTGWFWQADGRLAAINKHPNKGGCLPITAPACTPISAQLLVVCYRRLPGTTPSVGSTPPASIVAFCQNGLISPWLPTLPESLDADAPTPAPETSSCRAWATESSYCSALLVEQDQSTQLQGTSLKKLEEDRKLKLEEISVAPSSRQNTIYRAKKENSREENRGGRGCVGPRPMCGGIFPPVAPSSHQNTVYRAKKENLQKSQTGIVQTIWLPLLWPRQGLLLPFPCSPRLDSLPSSLYSNCSPCPIKAPSTPTLPFPPPAPHRWCSAWPSSSAATHGTVNTTRSRPLSWTDYSLAAIKLGVGELSAAAAEAPPCGVVFLQCSAASAMSGEPQFARAIIEDPHSMLSDWTDADGNACDWHSVICSAPQGSVVSLPPAQALDPPLLAGAGRRDASGVGSGCPPRVRTSRTGIRGLLRLPLVVAAKFFRVLRQHIKRRLRSFMLPHVETSAYAELYAAFPGGEW</sequence>
<protein>
    <recommendedName>
        <fullName evidence="4">Leucine-rich repeat-containing N-terminal plant-type domain-containing protein</fullName>
    </recommendedName>
</protein>
<name>A0A835FDK1_9POAL</name>
<evidence type="ECO:0000256" key="1">
    <source>
        <dbReference type="ARBA" id="ARBA00022614"/>
    </source>
</evidence>